<keyword evidence="5" id="KW-0687">Ribonucleoprotein</keyword>
<dbReference type="VEuPathDB" id="FungiDB:B1J91_M11236g"/>
<dbReference type="FunFam" id="3.40.30.10:FF:000260">
    <property type="entry name" value="Mitochondrial ribosomal protein L44"/>
    <property type="match status" value="1"/>
</dbReference>
<evidence type="ECO:0000256" key="1">
    <source>
        <dbReference type="ARBA" id="ARBA00004173"/>
    </source>
</evidence>
<dbReference type="GO" id="GO:0003735">
    <property type="term" value="F:structural constituent of ribosome"/>
    <property type="evidence" value="ECO:0007669"/>
    <property type="project" value="EnsemblFungi"/>
</dbReference>
<dbReference type="InterPro" id="IPR042776">
    <property type="entry name" value="Ribosomal_mL53_fung"/>
</dbReference>
<evidence type="ECO:0000256" key="2">
    <source>
        <dbReference type="ARBA" id="ARBA00005557"/>
    </source>
</evidence>
<dbReference type="PANTHER" id="PTHR28236">
    <property type="entry name" value="54S RIBOSOMAL PROTEIN L44, MITOCHONDRIAL"/>
    <property type="match status" value="1"/>
</dbReference>
<name>A0A0W0CG36_CANGB</name>
<dbReference type="VEuPathDB" id="FungiDB:GVI51_M11165"/>
<comment type="similarity">
    <text evidence="2">Belongs to the mitochondrion-specific ribosomal protein mL53 family.</text>
</comment>
<dbReference type="PANTHER" id="PTHR28236:SF1">
    <property type="entry name" value="LARGE RIBOSOMAL SUBUNIT PROTEIN ML53"/>
    <property type="match status" value="1"/>
</dbReference>
<dbReference type="PhylomeDB" id="A0A0W0CG36"/>
<evidence type="ECO:0000256" key="6">
    <source>
        <dbReference type="ARBA" id="ARBA00035180"/>
    </source>
</evidence>
<dbReference type="Pfam" id="PF10780">
    <property type="entry name" value="MRP_L53"/>
    <property type="match status" value="1"/>
</dbReference>
<evidence type="ECO:0000313" key="8">
    <source>
        <dbReference type="EMBL" id="KTB00317.1"/>
    </source>
</evidence>
<sequence>MITKYFSKVAVRFNPFGKEAGAVRLLLSSIPPVQRMQSTQITNQLLTESSTATPLVKITYKDKKELELDPRGHSFEELANYFDRHSRQLQIKETIENQ</sequence>
<keyword evidence="3 8" id="KW-0689">Ribosomal protein</keyword>
<dbReference type="AlphaFoldDB" id="A0A0W0CG36"/>
<keyword evidence="4" id="KW-0496">Mitochondrion</keyword>
<dbReference type="Gene3D" id="3.40.30.10">
    <property type="entry name" value="Glutaredoxin"/>
    <property type="match status" value="1"/>
</dbReference>
<comment type="caution">
    <text evidence="8">The sequence shown here is derived from an EMBL/GenBank/DDBJ whole genome shotgun (WGS) entry which is preliminary data.</text>
</comment>
<dbReference type="OMA" id="MDFNCSK"/>
<gene>
    <name evidence="8" type="ORF">AO440_004337</name>
</gene>
<dbReference type="VEuPathDB" id="FungiDB:GW608_M11143"/>
<evidence type="ECO:0000313" key="9">
    <source>
        <dbReference type="Proteomes" id="UP000054886"/>
    </source>
</evidence>
<proteinExistence type="inferred from homology"/>
<protein>
    <recommendedName>
        <fullName evidence="6">Large ribosomal subunit protein mL53</fullName>
    </recommendedName>
    <alternativeName>
        <fullName evidence="7">54S ribosomal protein L44, mitochondrial</fullName>
    </alternativeName>
</protein>
<accession>A0A0W0CG36</accession>
<reference evidence="8 9" key="1">
    <citation type="submission" date="2015-10" db="EMBL/GenBank/DDBJ databases">
        <title>Draft genomes sequences of Candida glabrata isolates 1A, 1B, 2A, 2B, 3A and 3B.</title>
        <authorList>
            <person name="Haavelsrud O.E."/>
            <person name="Gaustad P."/>
        </authorList>
    </citation>
    <scope>NUCLEOTIDE SEQUENCE [LARGE SCALE GENOMIC DNA]</scope>
    <source>
        <strain evidence="8">910700640</strain>
    </source>
</reference>
<evidence type="ECO:0000256" key="3">
    <source>
        <dbReference type="ARBA" id="ARBA00022980"/>
    </source>
</evidence>
<dbReference type="InterPro" id="IPR019716">
    <property type="entry name" value="Ribosomal_mL53"/>
</dbReference>
<dbReference type="Proteomes" id="UP000054886">
    <property type="component" value="Unassembled WGS sequence"/>
</dbReference>
<dbReference type="VEuPathDB" id="FungiDB:GWK60_M11143"/>
<dbReference type="GO" id="GO:0005762">
    <property type="term" value="C:mitochondrial large ribosomal subunit"/>
    <property type="evidence" value="ECO:0007669"/>
    <property type="project" value="EnsemblFungi"/>
</dbReference>
<evidence type="ECO:0000256" key="7">
    <source>
        <dbReference type="ARBA" id="ARBA00077936"/>
    </source>
</evidence>
<evidence type="ECO:0000256" key="4">
    <source>
        <dbReference type="ARBA" id="ARBA00023128"/>
    </source>
</evidence>
<dbReference type="VEuPathDB" id="FungiDB:CAGL0M11236g"/>
<dbReference type="EMBL" id="LLZZ01000139">
    <property type="protein sequence ID" value="KTB00317.1"/>
    <property type="molecule type" value="Genomic_DNA"/>
</dbReference>
<organism evidence="8 9">
    <name type="scientific">Candida glabrata</name>
    <name type="common">Yeast</name>
    <name type="synonym">Torulopsis glabrata</name>
    <dbReference type="NCBI Taxonomy" id="5478"/>
    <lineage>
        <taxon>Eukaryota</taxon>
        <taxon>Fungi</taxon>
        <taxon>Dikarya</taxon>
        <taxon>Ascomycota</taxon>
        <taxon>Saccharomycotina</taxon>
        <taxon>Saccharomycetes</taxon>
        <taxon>Saccharomycetales</taxon>
        <taxon>Saccharomycetaceae</taxon>
        <taxon>Nakaseomyces</taxon>
    </lineage>
</organism>
<evidence type="ECO:0000256" key="5">
    <source>
        <dbReference type="ARBA" id="ARBA00023274"/>
    </source>
</evidence>
<comment type="subcellular location">
    <subcellularLocation>
        <location evidence="1">Mitochondrion</location>
    </subcellularLocation>
</comment>